<dbReference type="EMBL" id="JANBTX010000002">
    <property type="protein sequence ID" value="KAJ2691265.1"/>
    <property type="molecule type" value="Genomic_DNA"/>
</dbReference>
<evidence type="ECO:0000256" key="4">
    <source>
        <dbReference type="ARBA" id="ARBA00023163"/>
    </source>
</evidence>
<dbReference type="OrthoDB" id="337270at2759"/>
<evidence type="ECO:0000256" key="5">
    <source>
        <dbReference type="ARBA" id="ARBA00023242"/>
    </source>
</evidence>
<evidence type="ECO:0000313" key="8">
    <source>
        <dbReference type="Proteomes" id="UP001151516"/>
    </source>
</evidence>
<name>A0A9W8L6Q7_9FUNG</name>
<comment type="caution">
    <text evidence="7">The sequence shown here is derived from an EMBL/GenBank/DDBJ whole genome shotgun (WGS) entry which is preliminary data.</text>
</comment>
<dbReference type="GO" id="GO:0003712">
    <property type="term" value="F:transcription coregulator activity"/>
    <property type="evidence" value="ECO:0007669"/>
    <property type="project" value="InterPro"/>
</dbReference>
<accession>A0A9W8L6Q7</accession>
<evidence type="ECO:0000256" key="6">
    <source>
        <dbReference type="RuleBase" id="RU364146"/>
    </source>
</evidence>
<gene>
    <name evidence="7" type="primary">NUT2</name>
    <name evidence="6" type="synonym">MED10</name>
    <name evidence="7" type="ORF">IWW39_000164</name>
</gene>
<comment type="function">
    <text evidence="6">Component of the Mediator complex, a coactivator involved in the regulated transcription of nearly all RNA polymerase II-dependent genes. Mediator functions as a bridge to convey information from gene-specific regulatory proteins to the basal RNA polymerase II transcription machinery. Mediator is recruited to promoters by direct interactions with regulatory proteins and serves as a scaffold for the assembly of a functional preinitiation complex with RNA polymerase II and the general transcription factors.</text>
</comment>
<comment type="subcellular location">
    <subcellularLocation>
        <location evidence="1 6">Nucleus</location>
    </subcellularLocation>
</comment>
<proteinExistence type="inferred from homology"/>
<evidence type="ECO:0000313" key="7">
    <source>
        <dbReference type="EMBL" id="KAJ2691265.1"/>
    </source>
</evidence>
<keyword evidence="4 6" id="KW-0804">Transcription</keyword>
<evidence type="ECO:0000256" key="2">
    <source>
        <dbReference type="ARBA" id="ARBA00005389"/>
    </source>
</evidence>
<evidence type="ECO:0000256" key="1">
    <source>
        <dbReference type="ARBA" id="ARBA00004123"/>
    </source>
</evidence>
<dbReference type="GO" id="GO:0016592">
    <property type="term" value="C:mediator complex"/>
    <property type="evidence" value="ECO:0007669"/>
    <property type="project" value="InterPro"/>
</dbReference>
<protein>
    <recommendedName>
        <fullName evidence="6">Mediator of RNA polymerase II transcription subunit 10</fullName>
    </recommendedName>
    <alternativeName>
        <fullName evidence="6">Mediator complex subunit 10</fullName>
    </alternativeName>
</protein>
<comment type="similarity">
    <text evidence="2 6">Belongs to the Mediator complex subunit 10 family.</text>
</comment>
<organism evidence="7 8">
    <name type="scientific">Coemansia spiralis</name>
    <dbReference type="NCBI Taxonomy" id="417178"/>
    <lineage>
        <taxon>Eukaryota</taxon>
        <taxon>Fungi</taxon>
        <taxon>Fungi incertae sedis</taxon>
        <taxon>Zoopagomycota</taxon>
        <taxon>Kickxellomycotina</taxon>
        <taxon>Kickxellomycetes</taxon>
        <taxon>Kickxellales</taxon>
        <taxon>Kickxellaceae</taxon>
        <taxon>Coemansia</taxon>
    </lineage>
</organism>
<evidence type="ECO:0000256" key="3">
    <source>
        <dbReference type="ARBA" id="ARBA00023015"/>
    </source>
</evidence>
<keyword evidence="5 6" id="KW-0539">Nucleus</keyword>
<keyword evidence="8" id="KW-1185">Reference proteome</keyword>
<reference evidence="7" key="1">
    <citation type="submission" date="2022-07" db="EMBL/GenBank/DDBJ databases">
        <title>Phylogenomic reconstructions and comparative analyses of Kickxellomycotina fungi.</title>
        <authorList>
            <person name="Reynolds N.K."/>
            <person name="Stajich J.E."/>
            <person name="Barry K."/>
            <person name="Grigoriev I.V."/>
            <person name="Crous P."/>
            <person name="Smith M.E."/>
        </authorList>
    </citation>
    <scope>NUCLEOTIDE SEQUENCE</scope>
    <source>
        <strain evidence="7">CBS 109367</strain>
    </source>
</reference>
<keyword evidence="3 6" id="KW-0805">Transcription regulation</keyword>
<keyword evidence="6" id="KW-0010">Activator</keyword>
<dbReference type="Proteomes" id="UP001151516">
    <property type="component" value="Unassembled WGS sequence"/>
</dbReference>
<comment type="subunit">
    <text evidence="6">Component of the Mediator complex.</text>
</comment>
<dbReference type="GO" id="GO:0006357">
    <property type="term" value="P:regulation of transcription by RNA polymerase II"/>
    <property type="evidence" value="ECO:0007669"/>
    <property type="project" value="InterPro"/>
</dbReference>
<dbReference type="AlphaFoldDB" id="A0A9W8L6Q7"/>
<sequence>MQPVRSEEEVAELDDADREAIEKKIDESLETLTQIQVTLMNHESADEHVLQQRLERLVRGFADMHMLKDRLNVNVPEEVLAYIKDGRNPNDFTSQFMERLASENQFTNGKIAALTNFKQEYEAMIRDAFPNEANERIGKQQQQQR</sequence>
<dbReference type="Pfam" id="PF09748">
    <property type="entry name" value="Med10"/>
    <property type="match status" value="1"/>
</dbReference>
<dbReference type="InterPro" id="IPR019145">
    <property type="entry name" value="Mediator_Med10"/>
</dbReference>